<dbReference type="RefSeq" id="WP_307483630.1">
    <property type="nucleotide sequence ID" value="NZ_JAUSUF010000002.1"/>
</dbReference>
<gene>
    <name evidence="1" type="ORF">J2S18_000843</name>
</gene>
<evidence type="ECO:0000313" key="2">
    <source>
        <dbReference type="Proteomes" id="UP001228504"/>
    </source>
</evidence>
<dbReference type="EMBL" id="JAUSUF010000002">
    <property type="protein sequence ID" value="MDQ0148913.1"/>
    <property type="molecule type" value="Genomic_DNA"/>
</dbReference>
<dbReference type="Pfam" id="PF02620">
    <property type="entry name" value="YceD"/>
    <property type="match status" value="1"/>
</dbReference>
<dbReference type="Proteomes" id="UP001228504">
    <property type="component" value="Unassembled WGS sequence"/>
</dbReference>
<protein>
    <recommendedName>
        <fullName evidence="3">DUF177 domain-containing protein</fullName>
    </recommendedName>
</protein>
<dbReference type="InterPro" id="IPR003772">
    <property type="entry name" value="YceD"/>
</dbReference>
<accession>A0ABT9UQI9</accession>
<comment type="caution">
    <text evidence="1">The sequence shown here is derived from an EMBL/GenBank/DDBJ whole genome shotgun (WGS) entry which is preliminary data.</text>
</comment>
<evidence type="ECO:0008006" key="3">
    <source>
        <dbReference type="Google" id="ProtNLM"/>
    </source>
</evidence>
<reference evidence="1 2" key="1">
    <citation type="submission" date="2023-07" db="EMBL/GenBank/DDBJ databases">
        <title>Genomic Encyclopedia of Type Strains, Phase IV (KMG-IV): sequencing the most valuable type-strain genomes for metagenomic binning, comparative biology and taxonomic classification.</title>
        <authorList>
            <person name="Goeker M."/>
        </authorList>
    </citation>
    <scope>NUCLEOTIDE SEQUENCE [LARGE SCALE GENOMIC DNA]</scope>
    <source>
        <strain evidence="1 2">DSM 20694</strain>
    </source>
</reference>
<organism evidence="1 2">
    <name type="scientific">Eubacterium multiforme</name>
    <dbReference type="NCBI Taxonomy" id="83339"/>
    <lineage>
        <taxon>Bacteria</taxon>
        <taxon>Bacillati</taxon>
        <taxon>Bacillota</taxon>
        <taxon>Clostridia</taxon>
        <taxon>Eubacteriales</taxon>
        <taxon>Eubacteriaceae</taxon>
        <taxon>Eubacterium</taxon>
    </lineage>
</organism>
<dbReference type="PANTHER" id="PTHR34374">
    <property type="entry name" value="LARGE RIBOSOMAL RNA SUBUNIT ACCUMULATION PROTEIN YCED HOMOLOG 1, CHLOROPLASTIC"/>
    <property type="match status" value="1"/>
</dbReference>
<keyword evidence="2" id="KW-1185">Reference proteome</keyword>
<evidence type="ECO:0000313" key="1">
    <source>
        <dbReference type="EMBL" id="MDQ0148913.1"/>
    </source>
</evidence>
<name>A0ABT9UQI9_9FIRM</name>
<proteinExistence type="predicted"/>
<sequence length="171" mass="19877">MKIMKLQFSDFLSRREREKNISYQFDMDNFHFEGELIEPVSKVFVEGTISSREKELMISLHVRTELKVACSRCLETFIYPIDFEIEEWFTNVDESDNDDVIFVKSDELDITDFVEREIISTLPIKRLCSSNCKGLCHKCGKNLNIETCTCDSEDVDVRLAGLKALLENKEV</sequence>
<dbReference type="PANTHER" id="PTHR34374:SF1">
    <property type="entry name" value="LARGE RIBOSOMAL RNA SUBUNIT ACCUMULATION PROTEIN YCED HOMOLOG 1, CHLOROPLASTIC"/>
    <property type="match status" value="1"/>
</dbReference>